<dbReference type="InterPro" id="IPR007110">
    <property type="entry name" value="Ig-like_dom"/>
</dbReference>
<evidence type="ECO:0000313" key="9">
    <source>
        <dbReference type="Proteomes" id="UP000838412"/>
    </source>
</evidence>
<dbReference type="Gene3D" id="2.60.40.10">
    <property type="entry name" value="Immunoglobulins"/>
    <property type="match status" value="1"/>
</dbReference>
<evidence type="ECO:0000256" key="5">
    <source>
        <dbReference type="SAM" id="MobiDB-lite"/>
    </source>
</evidence>
<feature type="region of interest" description="Disordered" evidence="5">
    <location>
        <begin position="356"/>
        <end position="376"/>
    </location>
</feature>
<dbReference type="InterPro" id="IPR003599">
    <property type="entry name" value="Ig_sub"/>
</dbReference>
<evidence type="ECO:0000313" key="8">
    <source>
        <dbReference type="EMBL" id="CAH1250742.1"/>
    </source>
</evidence>
<dbReference type="PANTHER" id="PTHR24366">
    <property type="entry name" value="IG(IMMUNOGLOBULIN) AND LRR(LEUCINE RICH REPEAT) DOMAINS"/>
    <property type="match status" value="1"/>
</dbReference>
<dbReference type="Pfam" id="PF13855">
    <property type="entry name" value="LRR_8"/>
    <property type="match status" value="1"/>
</dbReference>
<dbReference type="AlphaFoldDB" id="A0A8J9ZA57"/>
<organism evidence="8 9">
    <name type="scientific">Branchiostoma lanceolatum</name>
    <name type="common">Common lancelet</name>
    <name type="synonym">Amphioxus lanceolatum</name>
    <dbReference type="NCBI Taxonomy" id="7740"/>
    <lineage>
        <taxon>Eukaryota</taxon>
        <taxon>Metazoa</taxon>
        <taxon>Chordata</taxon>
        <taxon>Cephalochordata</taxon>
        <taxon>Leptocardii</taxon>
        <taxon>Amphioxiformes</taxon>
        <taxon>Branchiostomatidae</taxon>
        <taxon>Branchiostoma</taxon>
    </lineage>
</organism>
<keyword evidence="1" id="KW-0433">Leucine-rich repeat</keyword>
<name>A0A8J9ZA57_BRALA</name>
<dbReference type="PANTHER" id="PTHR24366:SF96">
    <property type="entry name" value="LEUCINE RICH REPEAT CONTAINING 53"/>
    <property type="match status" value="1"/>
</dbReference>
<dbReference type="InterPro" id="IPR013783">
    <property type="entry name" value="Ig-like_fold"/>
</dbReference>
<dbReference type="SMART" id="SM00369">
    <property type="entry name" value="LRR_TYP"/>
    <property type="match status" value="5"/>
</dbReference>
<sequence length="629" mass="67991">MGPYTKYVIIAVLMSDAIVRSQALRACGRWLACDCDPTVNAVHCSMFNLRAMPTGIPASTIILDLSNNMIPAAANQFTNFYRLRYLDYSSNGLQAIPGETFNNLNQLELLDLSDNQFISIPCGILNLLPKLRIFKFPGNPVSSFPGNCFMGMKTIQQLDLSRMKLASVSEDAFQWVPTLNQLDISRNQLQTLSAGFCPNGGNLIQTMQLYGNPWLCDCNLLQLQQCTNITRNIRCAVPRMLRGLAADILLQFAPDRLACPVAPMSINLSSSDVTAYVGDSLSISCNSPGVRSDKITWLKMTGDVRRTPTRSIQSGPILPFARVQLADSGTYICEADSNAWAVLTLRVLRPLPTTTTLPSVTTPPNTTAQLGTTTGPPSAVVTTVTTTTTVVSTAVNTFSLSGLAVQSGGAKPFDWTLLIIAVSAAAFTVVVVGVVSAVVYCIWKKSRWKRRLKTYEGPSPTSELEAFDHLFTGHDSGSQNSTPSSGYDSSPLNPDSARSRPCSPAVRQQTPPAVPYVNRHKRRASTAGDAEASQEAPGDVVDAPSPRRTDRPSPVSPRSIRGLAYRPSSAGSTGSNRRTGSGNAKTLKRTARRDKGVRPVRKDGENIPLRTRGSKTSLGRSAADEEHYV</sequence>
<feature type="domain" description="Ig-like" evidence="7">
    <location>
        <begin position="263"/>
        <end position="344"/>
    </location>
</feature>
<dbReference type="EMBL" id="OV696703">
    <property type="protein sequence ID" value="CAH1250742.1"/>
    <property type="molecule type" value="Genomic_DNA"/>
</dbReference>
<feature type="region of interest" description="Disordered" evidence="5">
    <location>
        <begin position="471"/>
        <end position="629"/>
    </location>
</feature>
<feature type="compositionally biased region" description="Basic and acidic residues" evidence="5">
    <location>
        <begin position="593"/>
        <end position="605"/>
    </location>
</feature>
<evidence type="ECO:0000256" key="4">
    <source>
        <dbReference type="ARBA" id="ARBA00023157"/>
    </source>
</evidence>
<dbReference type="PROSITE" id="PS51450">
    <property type="entry name" value="LRR"/>
    <property type="match status" value="1"/>
</dbReference>
<keyword evidence="3" id="KW-0677">Repeat</keyword>
<keyword evidence="6" id="KW-0472">Membrane</keyword>
<dbReference type="PROSITE" id="PS50835">
    <property type="entry name" value="IG_LIKE"/>
    <property type="match status" value="1"/>
</dbReference>
<accession>A0A8J9ZA57</accession>
<keyword evidence="6" id="KW-1133">Transmembrane helix</keyword>
<evidence type="ECO:0000256" key="1">
    <source>
        <dbReference type="ARBA" id="ARBA00022614"/>
    </source>
</evidence>
<dbReference type="InterPro" id="IPR032675">
    <property type="entry name" value="LRR_dom_sf"/>
</dbReference>
<dbReference type="Pfam" id="PF13927">
    <property type="entry name" value="Ig_3"/>
    <property type="match status" value="1"/>
</dbReference>
<keyword evidence="2" id="KW-0732">Signal</keyword>
<keyword evidence="9" id="KW-1185">Reference proteome</keyword>
<evidence type="ECO:0000259" key="7">
    <source>
        <dbReference type="PROSITE" id="PS50835"/>
    </source>
</evidence>
<dbReference type="Gene3D" id="3.80.10.10">
    <property type="entry name" value="Ribonuclease Inhibitor"/>
    <property type="match status" value="2"/>
</dbReference>
<feature type="transmembrane region" description="Helical" evidence="6">
    <location>
        <begin position="415"/>
        <end position="443"/>
    </location>
</feature>
<dbReference type="InterPro" id="IPR036179">
    <property type="entry name" value="Ig-like_dom_sf"/>
</dbReference>
<evidence type="ECO:0000256" key="6">
    <source>
        <dbReference type="SAM" id="Phobius"/>
    </source>
</evidence>
<dbReference type="SMART" id="SM00409">
    <property type="entry name" value="IG"/>
    <property type="match status" value="1"/>
</dbReference>
<dbReference type="OrthoDB" id="643377at2759"/>
<keyword evidence="6" id="KW-0812">Transmembrane</keyword>
<evidence type="ECO:0000256" key="3">
    <source>
        <dbReference type="ARBA" id="ARBA00022737"/>
    </source>
</evidence>
<keyword evidence="4" id="KW-1015">Disulfide bond</keyword>
<protein>
    <submittedName>
        <fullName evidence="8">LRRC24 protein</fullName>
    </submittedName>
</protein>
<dbReference type="InterPro" id="IPR003591">
    <property type="entry name" value="Leu-rich_rpt_typical-subtyp"/>
</dbReference>
<dbReference type="SUPFAM" id="SSF48726">
    <property type="entry name" value="Immunoglobulin"/>
    <property type="match status" value="1"/>
</dbReference>
<feature type="compositionally biased region" description="Polar residues" evidence="5">
    <location>
        <begin position="475"/>
        <end position="493"/>
    </location>
</feature>
<dbReference type="InterPro" id="IPR001611">
    <property type="entry name" value="Leu-rich_rpt"/>
</dbReference>
<reference evidence="8" key="1">
    <citation type="submission" date="2022-01" db="EMBL/GenBank/DDBJ databases">
        <authorList>
            <person name="Braso-Vives M."/>
        </authorList>
    </citation>
    <scope>NUCLEOTIDE SEQUENCE</scope>
</reference>
<dbReference type="Proteomes" id="UP000838412">
    <property type="component" value="Chromosome 18"/>
</dbReference>
<evidence type="ECO:0000256" key="2">
    <source>
        <dbReference type="ARBA" id="ARBA00022729"/>
    </source>
</evidence>
<proteinExistence type="predicted"/>
<gene>
    <name evidence="8" type="primary">LRRC24</name>
    <name evidence="8" type="ORF">BLAG_LOCUS11352</name>
</gene>
<dbReference type="SUPFAM" id="SSF52058">
    <property type="entry name" value="L domain-like"/>
    <property type="match status" value="1"/>
</dbReference>
<feature type="compositionally biased region" description="Low complexity" evidence="5">
    <location>
        <begin position="568"/>
        <end position="583"/>
    </location>
</feature>